<gene>
    <name evidence="3" type="ORF">TRFO_01421</name>
</gene>
<dbReference type="PANTHER" id="PTHR47219:SF9">
    <property type="entry name" value="GTPASE ACTIVATING PROTEIN AND CENTROSOME-ASSOCIATED, ISOFORM B"/>
    <property type="match status" value="1"/>
</dbReference>
<dbReference type="SMART" id="SM00164">
    <property type="entry name" value="TBC"/>
    <property type="match status" value="1"/>
</dbReference>
<proteinExistence type="predicted"/>
<evidence type="ECO:0000313" key="4">
    <source>
        <dbReference type="Proteomes" id="UP000179807"/>
    </source>
</evidence>
<feature type="domain" description="Rab-GAP TBC" evidence="2">
    <location>
        <begin position="231"/>
        <end position="420"/>
    </location>
</feature>
<feature type="compositionally biased region" description="Low complexity" evidence="1">
    <location>
        <begin position="1"/>
        <end position="13"/>
    </location>
</feature>
<dbReference type="GeneID" id="94824794"/>
<protein>
    <submittedName>
        <fullName evidence="3">TBC domain containing protein</fullName>
    </submittedName>
</protein>
<dbReference type="GO" id="GO:0031267">
    <property type="term" value="F:small GTPase binding"/>
    <property type="evidence" value="ECO:0007669"/>
    <property type="project" value="TreeGrafter"/>
</dbReference>
<dbReference type="Gene3D" id="1.10.472.80">
    <property type="entry name" value="Ypt/Rab-GAP domain of gyp1p, domain 3"/>
    <property type="match status" value="1"/>
</dbReference>
<feature type="compositionally biased region" description="Low complexity" evidence="1">
    <location>
        <begin position="110"/>
        <end position="134"/>
    </location>
</feature>
<dbReference type="Gene3D" id="1.10.8.270">
    <property type="entry name" value="putative rabgap domain of human tbc1 domain family member 14 like domains"/>
    <property type="match status" value="1"/>
</dbReference>
<dbReference type="AlphaFoldDB" id="A0A1J4JZ55"/>
<dbReference type="VEuPathDB" id="TrichDB:TRFO_01421"/>
<evidence type="ECO:0000313" key="3">
    <source>
        <dbReference type="EMBL" id="OHT03768.1"/>
    </source>
</evidence>
<dbReference type="PANTHER" id="PTHR47219">
    <property type="entry name" value="RAB GTPASE-ACTIVATING PROTEIN 1-LIKE"/>
    <property type="match status" value="1"/>
</dbReference>
<dbReference type="OrthoDB" id="294251at2759"/>
<dbReference type="InterPro" id="IPR035969">
    <property type="entry name" value="Rab-GAP_TBC_sf"/>
</dbReference>
<dbReference type="SUPFAM" id="SSF47923">
    <property type="entry name" value="Ypt/Rab-GAP domain of gyp1p"/>
    <property type="match status" value="2"/>
</dbReference>
<feature type="compositionally biased region" description="Low complexity" evidence="1">
    <location>
        <begin position="51"/>
        <end position="82"/>
    </location>
</feature>
<evidence type="ECO:0000259" key="2">
    <source>
        <dbReference type="PROSITE" id="PS50086"/>
    </source>
</evidence>
<dbReference type="InterPro" id="IPR050302">
    <property type="entry name" value="Rab_GAP_TBC_domain"/>
</dbReference>
<dbReference type="EMBL" id="MLAK01000815">
    <property type="protein sequence ID" value="OHT03768.1"/>
    <property type="molecule type" value="Genomic_DNA"/>
</dbReference>
<feature type="region of interest" description="Disordered" evidence="1">
    <location>
        <begin position="1"/>
        <end position="155"/>
    </location>
</feature>
<keyword evidence="4" id="KW-1185">Reference proteome</keyword>
<dbReference type="PROSITE" id="PS50086">
    <property type="entry name" value="TBC_RABGAP"/>
    <property type="match status" value="1"/>
</dbReference>
<evidence type="ECO:0000256" key="1">
    <source>
        <dbReference type="SAM" id="MobiDB-lite"/>
    </source>
</evidence>
<sequence>MSESSSSYSSSDSTSEDESSYSSKNKDTETTSSKKNKSNNESSSIEEKSSNDNSDSSSSDYTTNSSLSESQSDQNSENFNDQKSNPHHEPKESPKSSSKNESNTSEQEDSTSPSIIENSSNSSSNNSLPSKTISTTAKDEIYESSQNQEPPPKFDFSIVADGIDKNQKADRYGWALDGRKLSKEEEKLQQKESEKERSREKKWLYMTRKENWKDFFYGKNRKILEERVLKGIPDCLRSLGWKLILDPKSINNPKRPSVQSFFDKGEPPCDYVIRVDIPRTMPRVPMFTEADVRTSLYTILRAYSNADPELGYFQGMGFPAAILRTYMEETEAFWCFHNLMRGKKHMVRNYYDHEFENLRKICTVWDFILEKKFPLVHKQLKSLGVDHMIYTPSWFLCAFMNINFPPVLKLRIFDRFAMFGTRALLSLGMAIIDIHKKEIAKGGMDVCVPILQNPPDSPKMKDWRKILKYYDRNFLNRHEYKKFFRKLNIPVLP</sequence>
<dbReference type="RefSeq" id="XP_068356904.1">
    <property type="nucleotide sequence ID" value="XM_068490090.1"/>
</dbReference>
<comment type="caution">
    <text evidence="3">The sequence shown here is derived from an EMBL/GenBank/DDBJ whole genome shotgun (WGS) entry which is preliminary data.</text>
</comment>
<reference evidence="3" key="1">
    <citation type="submission" date="2016-10" db="EMBL/GenBank/DDBJ databases">
        <authorList>
            <person name="Benchimol M."/>
            <person name="Almeida L.G."/>
            <person name="Vasconcelos A.T."/>
            <person name="Perreira-Neves A."/>
            <person name="Rosa I.A."/>
            <person name="Tasca T."/>
            <person name="Bogo M.R."/>
            <person name="de Souza W."/>
        </authorList>
    </citation>
    <scope>NUCLEOTIDE SEQUENCE [LARGE SCALE GENOMIC DNA]</scope>
    <source>
        <strain evidence="3">K</strain>
    </source>
</reference>
<organism evidence="3 4">
    <name type="scientific">Tritrichomonas foetus</name>
    <dbReference type="NCBI Taxonomy" id="1144522"/>
    <lineage>
        <taxon>Eukaryota</taxon>
        <taxon>Metamonada</taxon>
        <taxon>Parabasalia</taxon>
        <taxon>Tritrichomonadida</taxon>
        <taxon>Tritrichomonadidae</taxon>
        <taxon>Tritrichomonas</taxon>
    </lineage>
</organism>
<dbReference type="InterPro" id="IPR000195">
    <property type="entry name" value="Rab-GAP-TBC_dom"/>
</dbReference>
<name>A0A1J4JZ55_9EUKA</name>
<dbReference type="Pfam" id="PF00566">
    <property type="entry name" value="RabGAP-TBC"/>
    <property type="match status" value="1"/>
</dbReference>
<dbReference type="GO" id="GO:0005096">
    <property type="term" value="F:GTPase activator activity"/>
    <property type="evidence" value="ECO:0007669"/>
    <property type="project" value="TreeGrafter"/>
</dbReference>
<dbReference type="Proteomes" id="UP000179807">
    <property type="component" value="Unassembled WGS sequence"/>
</dbReference>
<accession>A0A1J4JZ55</accession>
<feature type="compositionally biased region" description="Basic and acidic residues" evidence="1">
    <location>
        <begin position="84"/>
        <end position="94"/>
    </location>
</feature>